<evidence type="ECO:0008006" key="4">
    <source>
        <dbReference type="Google" id="ProtNLM"/>
    </source>
</evidence>
<proteinExistence type="predicted"/>
<accession>A0A5C3MQM3</accession>
<organism evidence="2 3">
    <name type="scientific">Heliocybe sulcata</name>
    <dbReference type="NCBI Taxonomy" id="5364"/>
    <lineage>
        <taxon>Eukaryota</taxon>
        <taxon>Fungi</taxon>
        <taxon>Dikarya</taxon>
        <taxon>Basidiomycota</taxon>
        <taxon>Agaricomycotina</taxon>
        <taxon>Agaricomycetes</taxon>
        <taxon>Gloeophyllales</taxon>
        <taxon>Gloeophyllaceae</taxon>
        <taxon>Heliocybe</taxon>
    </lineage>
</organism>
<dbReference type="OrthoDB" id="3227754at2759"/>
<reference evidence="2 3" key="1">
    <citation type="journal article" date="2019" name="Nat. Ecol. Evol.">
        <title>Megaphylogeny resolves global patterns of mushroom evolution.</title>
        <authorList>
            <person name="Varga T."/>
            <person name="Krizsan K."/>
            <person name="Foldi C."/>
            <person name="Dima B."/>
            <person name="Sanchez-Garcia M."/>
            <person name="Sanchez-Ramirez S."/>
            <person name="Szollosi G.J."/>
            <person name="Szarkandi J.G."/>
            <person name="Papp V."/>
            <person name="Albert L."/>
            <person name="Andreopoulos W."/>
            <person name="Angelini C."/>
            <person name="Antonin V."/>
            <person name="Barry K.W."/>
            <person name="Bougher N.L."/>
            <person name="Buchanan P."/>
            <person name="Buyck B."/>
            <person name="Bense V."/>
            <person name="Catcheside P."/>
            <person name="Chovatia M."/>
            <person name="Cooper J."/>
            <person name="Damon W."/>
            <person name="Desjardin D."/>
            <person name="Finy P."/>
            <person name="Geml J."/>
            <person name="Haridas S."/>
            <person name="Hughes K."/>
            <person name="Justo A."/>
            <person name="Karasinski D."/>
            <person name="Kautmanova I."/>
            <person name="Kiss B."/>
            <person name="Kocsube S."/>
            <person name="Kotiranta H."/>
            <person name="LaButti K.M."/>
            <person name="Lechner B.E."/>
            <person name="Liimatainen K."/>
            <person name="Lipzen A."/>
            <person name="Lukacs Z."/>
            <person name="Mihaltcheva S."/>
            <person name="Morgado L.N."/>
            <person name="Niskanen T."/>
            <person name="Noordeloos M.E."/>
            <person name="Ohm R.A."/>
            <person name="Ortiz-Santana B."/>
            <person name="Ovrebo C."/>
            <person name="Racz N."/>
            <person name="Riley R."/>
            <person name="Savchenko A."/>
            <person name="Shiryaev A."/>
            <person name="Soop K."/>
            <person name="Spirin V."/>
            <person name="Szebenyi C."/>
            <person name="Tomsovsky M."/>
            <person name="Tulloss R.E."/>
            <person name="Uehling J."/>
            <person name="Grigoriev I.V."/>
            <person name="Vagvolgyi C."/>
            <person name="Papp T."/>
            <person name="Martin F.M."/>
            <person name="Miettinen O."/>
            <person name="Hibbett D.S."/>
            <person name="Nagy L.G."/>
        </authorList>
    </citation>
    <scope>NUCLEOTIDE SEQUENCE [LARGE SCALE GENOMIC DNA]</scope>
    <source>
        <strain evidence="2 3">OMC1185</strain>
    </source>
</reference>
<dbReference type="STRING" id="5364.A0A5C3MQM3"/>
<evidence type="ECO:0000313" key="2">
    <source>
        <dbReference type="EMBL" id="TFK47073.1"/>
    </source>
</evidence>
<dbReference type="AlphaFoldDB" id="A0A5C3MQM3"/>
<keyword evidence="3" id="KW-1185">Reference proteome</keyword>
<gene>
    <name evidence="2" type="ORF">OE88DRAFT_1738774</name>
</gene>
<dbReference type="EMBL" id="ML213525">
    <property type="protein sequence ID" value="TFK47073.1"/>
    <property type="molecule type" value="Genomic_DNA"/>
</dbReference>
<evidence type="ECO:0000256" key="1">
    <source>
        <dbReference type="SAM" id="MobiDB-lite"/>
    </source>
</evidence>
<sequence>MVNRQISNSLSGESSYRPTDSQGLTDFSTFGRPPITSLGFQTKMVLAHGLNYDVLSAIMVFLSPHDLRQVAASSKSLYDPATSRLVVHVQLARPEQVQSFHAFVAKYPGLLSLTRSFRFSPNETSVFDDHANGWSTGTDTIKSTGPLLADILEGACNLTSLELWYTDLLFCVPSLRQGLKAFCREVSTLKLYQFNTWKMTPEDVQDLGPMFEALRDRISHLEVKSIFEPPIKSLMKALGHRVETLAVALVSGNPNLVTSGAILPHVKNLRITGYRLLREEISTTFPNVRQLDICEDFLVKDPLHRDSQEIDEWRDLETLSGDLRDVARLGLTRPIQHLNLDTYEYQGSPEVDFFRIIRPRSLSISVHSDRPKIMSLFRNPEFWSSVTELSYMGLVIKDLTEWCGAVHNCWPCVAGNLHLTNARYFHLSIYRRKWHQLFLNMRWADSRVSLHKLAASAPCLEYIELEVHWLAGSSFGFEGNRVLYKVHPASGGQGLRLESMEPDLADSLRARYTTSEKPNYIIRSRSSQIV</sequence>
<dbReference type="Proteomes" id="UP000305948">
    <property type="component" value="Unassembled WGS sequence"/>
</dbReference>
<evidence type="ECO:0000313" key="3">
    <source>
        <dbReference type="Proteomes" id="UP000305948"/>
    </source>
</evidence>
<feature type="region of interest" description="Disordered" evidence="1">
    <location>
        <begin position="1"/>
        <end position="22"/>
    </location>
</feature>
<name>A0A5C3MQM3_9AGAM</name>
<protein>
    <recommendedName>
        <fullName evidence="4">F-box domain-containing protein</fullName>
    </recommendedName>
</protein>